<keyword evidence="1" id="KW-0812">Transmembrane</keyword>
<dbReference type="Pfam" id="PF13471">
    <property type="entry name" value="Transglut_core3"/>
    <property type="match status" value="1"/>
</dbReference>
<evidence type="ECO:0000313" key="3">
    <source>
        <dbReference type="EMBL" id="AFL89600.1"/>
    </source>
</evidence>
<organism evidence="3 4">
    <name type="scientific">Terriglobus roseus (strain DSM 18391 / NRRL B-41598 / KBS 63)</name>
    <dbReference type="NCBI Taxonomy" id="926566"/>
    <lineage>
        <taxon>Bacteria</taxon>
        <taxon>Pseudomonadati</taxon>
        <taxon>Acidobacteriota</taxon>
        <taxon>Terriglobia</taxon>
        <taxon>Terriglobales</taxon>
        <taxon>Acidobacteriaceae</taxon>
        <taxon>Terriglobus</taxon>
    </lineage>
</organism>
<dbReference type="STRING" id="926566.Terro_3385"/>
<gene>
    <name evidence="3" type="ordered locus">Terro_3385</name>
</gene>
<proteinExistence type="predicted"/>
<name>I3ZK32_TERRK</name>
<reference evidence="3 4" key="1">
    <citation type="submission" date="2012-06" db="EMBL/GenBank/DDBJ databases">
        <title>Complete genome of Terriglobus roseus DSM 18391.</title>
        <authorList>
            <consortium name="US DOE Joint Genome Institute (JGI-PGF)"/>
            <person name="Lucas S."/>
            <person name="Copeland A."/>
            <person name="Lapidus A."/>
            <person name="Glavina del Rio T."/>
            <person name="Dalin E."/>
            <person name="Tice H."/>
            <person name="Bruce D."/>
            <person name="Goodwin L."/>
            <person name="Pitluck S."/>
            <person name="Peters L."/>
            <person name="Mikhailova N."/>
            <person name="Munk A.C.C."/>
            <person name="Kyrpides N."/>
            <person name="Mavromatis K."/>
            <person name="Ivanova N."/>
            <person name="Brettin T."/>
            <person name="Detter J.C."/>
            <person name="Han C."/>
            <person name="Larimer F."/>
            <person name="Land M."/>
            <person name="Hauser L."/>
            <person name="Markowitz V."/>
            <person name="Cheng J.-F."/>
            <person name="Hugenholtz P."/>
            <person name="Woyke T."/>
            <person name="Wu D."/>
            <person name="Brambilla E."/>
            <person name="Klenk H.-P."/>
            <person name="Eisen J.A."/>
        </authorList>
    </citation>
    <scope>NUCLEOTIDE SEQUENCE [LARGE SCALE GENOMIC DNA]</scope>
    <source>
        <strain evidence="4">DSM 18391 / NRRL B-41598 / KBS 63</strain>
    </source>
</reference>
<dbReference type="NCBIfam" id="NF033537">
    <property type="entry name" value="lasso_biosyn_B2"/>
    <property type="match status" value="1"/>
</dbReference>
<dbReference type="KEGG" id="trs:Terro_3385"/>
<protein>
    <recommendedName>
        <fullName evidence="2">Microcin J25-processing protein McjB C-terminal domain-containing protein</fullName>
    </recommendedName>
</protein>
<evidence type="ECO:0000313" key="4">
    <source>
        <dbReference type="Proteomes" id="UP000006056"/>
    </source>
</evidence>
<evidence type="ECO:0000256" key="1">
    <source>
        <dbReference type="SAM" id="Phobius"/>
    </source>
</evidence>
<dbReference type="EMBL" id="CP003379">
    <property type="protein sequence ID" value="AFL89600.1"/>
    <property type="molecule type" value="Genomic_DNA"/>
</dbReference>
<keyword evidence="4" id="KW-1185">Reference proteome</keyword>
<dbReference type="InterPro" id="IPR053521">
    <property type="entry name" value="McjB-like"/>
</dbReference>
<feature type="transmembrane region" description="Helical" evidence="1">
    <location>
        <begin position="20"/>
        <end position="38"/>
    </location>
</feature>
<accession>I3ZK32</accession>
<evidence type="ECO:0000259" key="2">
    <source>
        <dbReference type="Pfam" id="PF13471"/>
    </source>
</evidence>
<keyword evidence="1" id="KW-1133">Transmembrane helix</keyword>
<dbReference type="InterPro" id="IPR032708">
    <property type="entry name" value="McjB_C"/>
</dbReference>
<dbReference type="AlphaFoldDB" id="I3ZK32"/>
<dbReference type="Proteomes" id="UP000006056">
    <property type="component" value="Chromosome"/>
</dbReference>
<dbReference type="HOGENOM" id="CLU_129168_2_1_0"/>
<keyword evidence="1" id="KW-0472">Membrane</keyword>
<feature type="domain" description="Microcin J25-processing protein McjB C-terminal" evidence="2">
    <location>
        <begin position="34"/>
        <end position="140"/>
    </location>
</feature>
<sequence>MRMIHYLRQLLQIPPRKIALLLEAIFWLVVARVALWMVPFPRIGRYLGRLLPPAPQGELPSKSELIVAKHVGWAVNTVADHLPVELVCLPRALAGWQMLHRRGVTSRLHFGALRERAAGSTELETHAWLSVPGVEVTGYPVAYGCVELGYFARTEAKSAATGVPEVPQPVARNNF</sequence>